<evidence type="ECO:0000313" key="4">
    <source>
        <dbReference type="Proteomes" id="UP000664654"/>
    </source>
</evidence>
<dbReference type="SUPFAM" id="SSF47819">
    <property type="entry name" value="HRDC-like"/>
    <property type="match status" value="1"/>
</dbReference>
<dbReference type="GO" id="GO:0000723">
    <property type="term" value="P:telomere maintenance"/>
    <property type="evidence" value="ECO:0007669"/>
    <property type="project" value="InterPro"/>
</dbReference>
<sequence>MDTLTTGSDNPQLQLARALVEQTGLHLFLTGKAGTGKTTFLRDLKQSSPKRMMVTAPTGVAAINAGGVTLHSFFQLPFGPYVPGSELPHQHRFSKEKVNIILSLNLLVIDEISMVRADMLDAVDAVLRRHRRSDTPFGGVQLLMIGDLHQLAPVAKEQDWATLSSHYASPYFFSSQALQRAPWQTLELQQVYRQSDPRFIHLLNKIRDNQLDDDALALLASRYRPDFSPPQGEHYITLTTHNHSADAINSRQLAALDSAEVQFAAKVEGDYPAQNYPVAEHLLLKPGAQVMFMRNDNQEQRYYNGKTGVVTHLDKEQVRVRCPGEQDEILVTPVTWENIKYALDKDSGEITEQVIGSFTQMPLRLAWAVTIHKSQGLTFERAIIDGQAAFSHGQIYVALSRCKSLEGLVLQSPITASAVKTDEAVSQFASHQQPPDESLLQLARITYQQELLLQAFDFGALGYRLTGLNRALQEHKALIQSAGADQLTPINQTLQQAVLAVAVKFAHQLQSLFNPQSEPQQDKKVQERVTKAREYFTEQLAELTAWLQDFSFQSDNKAISKQLDKALVNLREAVAVKQAALNSMGSGFHTSAYLDAVAKAQIDKAATSTARKTTSELQMADLKHPKLLERLKAWRAEQAKSEDLPHYRILHQQVMLQIANALPGDRQTLLSLRKVGPATVDKYGEALLQLVADYCNEQGLQPGKPTPEPDKPKADKPKPDTKAQSLELFRQGLSPDKIAEQRGLATSTIETHLAHYVEQGELSAKQIVAPEKITAILEAADRLGQESFGVLKQALGDDYSYGEIKLALAGRTKREG</sequence>
<dbReference type="PANTHER" id="PTHR47642">
    <property type="entry name" value="ATP-DEPENDENT DNA HELICASE"/>
    <property type="match status" value="1"/>
</dbReference>
<dbReference type="AlphaFoldDB" id="A0A939DJK6"/>
<protein>
    <submittedName>
        <fullName evidence="3">Helix-turn-helix domain-containing protein</fullName>
    </submittedName>
</protein>
<comment type="caution">
    <text evidence="3">The sequence shown here is derived from an EMBL/GenBank/DDBJ whole genome shotgun (WGS) entry which is preliminary data.</text>
</comment>
<dbReference type="InterPro" id="IPR002121">
    <property type="entry name" value="HRDC_dom"/>
</dbReference>
<dbReference type="Pfam" id="PF14493">
    <property type="entry name" value="HTH_40"/>
    <property type="match status" value="1"/>
</dbReference>
<evidence type="ECO:0000259" key="2">
    <source>
        <dbReference type="PROSITE" id="PS50967"/>
    </source>
</evidence>
<dbReference type="Gene3D" id="3.40.50.300">
    <property type="entry name" value="P-loop containing nucleotide triphosphate hydrolases"/>
    <property type="match status" value="2"/>
</dbReference>
<dbReference type="Proteomes" id="UP000664654">
    <property type="component" value="Unassembled WGS sequence"/>
</dbReference>
<name>A0A939DJK6_9ALTE</name>
<dbReference type="InterPro" id="IPR051055">
    <property type="entry name" value="PIF1_helicase"/>
</dbReference>
<dbReference type="SMART" id="SM00341">
    <property type="entry name" value="HRDC"/>
    <property type="match status" value="1"/>
</dbReference>
<dbReference type="Gene3D" id="1.10.150.80">
    <property type="entry name" value="HRDC domain"/>
    <property type="match status" value="1"/>
</dbReference>
<dbReference type="GO" id="GO:0003676">
    <property type="term" value="F:nucleic acid binding"/>
    <property type="evidence" value="ECO:0007669"/>
    <property type="project" value="InterPro"/>
</dbReference>
<dbReference type="RefSeq" id="WP_206572027.1">
    <property type="nucleotide sequence ID" value="NZ_JAFKCV010000001.1"/>
</dbReference>
<feature type="domain" description="HRDC" evidence="2">
    <location>
        <begin position="621"/>
        <end position="701"/>
    </location>
</feature>
<dbReference type="Pfam" id="PF00570">
    <property type="entry name" value="HRDC"/>
    <property type="match status" value="1"/>
</dbReference>
<dbReference type="SUPFAM" id="SSF52540">
    <property type="entry name" value="P-loop containing nucleoside triphosphate hydrolases"/>
    <property type="match status" value="2"/>
</dbReference>
<dbReference type="InterPro" id="IPR010997">
    <property type="entry name" value="HRDC-like_sf"/>
</dbReference>
<dbReference type="InterPro" id="IPR010285">
    <property type="entry name" value="DNA_helicase_pif1-like_DEAD"/>
</dbReference>
<evidence type="ECO:0000313" key="3">
    <source>
        <dbReference type="EMBL" id="MBN7823924.1"/>
    </source>
</evidence>
<dbReference type="GO" id="GO:0003678">
    <property type="term" value="F:DNA helicase activity"/>
    <property type="evidence" value="ECO:0007669"/>
    <property type="project" value="InterPro"/>
</dbReference>
<dbReference type="Gene3D" id="2.30.30.940">
    <property type="match status" value="1"/>
</dbReference>
<dbReference type="EMBL" id="JAFKCV010000001">
    <property type="protein sequence ID" value="MBN7823924.1"/>
    <property type="molecule type" value="Genomic_DNA"/>
</dbReference>
<dbReference type="FunFam" id="3.40.50.300:FF:001498">
    <property type="entry name" value="ATP-dependent DNA helicase"/>
    <property type="match status" value="1"/>
</dbReference>
<gene>
    <name evidence="3" type="ORF">J0A66_01685</name>
</gene>
<dbReference type="CDD" id="cd18809">
    <property type="entry name" value="SF1_C_RecD"/>
    <property type="match status" value="1"/>
</dbReference>
<dbReference type="GO" id="GO:0006281">
    <property type="term" value="P:DNA repair"/>
    <property type="evidence" value="ECO:0007669"/>
    <property type="project" value="InterPro"/>
</dbReference>
<evidence type="ECO:0000256" key="1">
    <source>
        <dbReference type="SAM" id="MobiDB-lite"/>
    </source>
</evidence>
<dbReference type="InterPro" id="IPR029491">
    <property type="entry name" value="Helicase_HTH"/>
</dbReference>
<dbReference type="GO" id="GO:0000166">
    <property type="term" value="F:nucleotide binding"/>
    <property type="evidence" value="ECO:0007669"/>
    <property type="project" value="InterPro"/>
</dbReference>
<accession>A0A939DJK6</accession>
<dbReference type="InterPro" id="IPR044876">
    <property type="entry name" value="HRDC_dom_sf"/>
</dbReference>
<feature type="compositionally biased region" description="Basic and acidic residues" evidence="1">
    <location>
        <begin position="707"/>
        <end position="721"/>
    </location>
</feature>
<dbReference type="PROSITE" id="PS50967">
    <property type="entry name" value="HRDC"/>
    <property type="match status" value="1"/>
</dbReference>
<organism evidence="3 4">
    <name type="scientific">Bowmanella dokdonensis</name>
    <dbReference type="NCBI Taxonomy" id="751969"/>
    <lineage>
        <taxon>Bacteria</taxon>
        <taxon>Pseudomonadati</taxon>
        <taxon>Pseudomonadota</taxon>
        <taxon>Gammaproteobacteria</taxon>
        <taxon>Alteromonadales</taxon>
        <taxon>Alteromonadaceae</taxon>
        <taxon>Bowmanella</taxon>
    </lineage>
</organism>
<dbReference type="Pfam" id="PF05970">
    <property type="entry name" value="PIF1"/>
    <property type="match status" value="1"/>
</dbReference>
<keyword evidence="4" id="KW-1185">Reference proteome</keyword>
<reference evidence="3" key="1">
    <citation type="submission" date="2021-03" db="EMBL/GenBank/DDBJ databases">
        <title>novel species isolated from a fishpond in China.</title>
        <authorList>
            <person name="Lu H."/>
            <person name="Cai Z."/>
        </authorList>
    </citation>
    <scope>NUCLEOTIDE SEQUENCE</scope>
    <source>
        <strain evidence="3">JCM 30855</strain>
    </source>
</reference>
<feature type="region of interest" description="Disordered" evidence="1">
    <location>
        <begin position="698"/>
        <end position="721"/>
    </location>
</feature>
<dbReference type="InterPro" id="IPR027417">
    <property type="entry name" value="P-loop_NTPase"/>
</dbReference>
<proteinExistence type="predicted"/>